<dbReference type="CDD" id="cd06558">
    <property type="entry name" value="crotonase-like"/>
    <property type="match status" value="1"/>
</dbReference>
<name>A0A7X0DQ15_NOVIT</name>
<dbReference type="InterPro" id="IPR014748">
    <property type="entry name" value="Enoyl-CoA_hydra_C"/>
</dbReference>
<reference evidence="2 3" key="1">
    <citation type="submission" date="2020-08" db="EMBL/GenBank/DDBJ databases">
        <title>Genomic Encyclopedia of Type Strains, Phase IV (KMG-IV): sequencing the most valuable type-strain genomes for metagenomic binning, comparative biology and taxonomic classification.</title>
        <authorList>
            <person name="Goeker M."/>
        </authorList>
    </citation>
    <scope>NUCLEOTIDE SEQUENCE [LARGE SCALE GENOMIC DNA]</scope>
    <source>
        <strain evidence="2 3">DSM 11590</strain>
    </source>
</reference>
<dbReference type="RefSeq" id="WP_184264983.1">
    <property type="nucleotide sequence ID" value="NZ_JACIIX010000014.1"/>
</dbReference>
<dbReference type="Pfam" id="PF00378">
    <property type="entry name" value="ECH_1"/>
    <property type="match status" value="1"/>
</dbReference>
<dbReference type="GO" id="GO:0008300">
    <property type="term" value="P:isoprenoid catabolic process"/>
    <property type="evidence" value="ECO:0007669"/>
    <property type="project" value="TreeGrafter"/>
</dbReference>
<gene>
    <name evidence="2" type="ORF">FHS48_003291</name>
</gene>
<evidence type="ECO:0000256" key="1">
    <source>
        <dbReference type="ARBA" id="ARBA00005254"/>
    </source>
</evidence>
<sequence length="263" mass="27907">MSTETLLVETDGRGVCRVTMNRADLHNAFDDVLIARLTDTFTALSADPAVRVVVLQGAGKSFSAGADLNWMKRMVAYSRDENFADALGLARMLHAIHACAKPVIARVHGPAFGGGVGLVAACDIAIAGPRASFCLSEVKLGLIPAAISPYVVQALGARACRRYFQTAERFDAQEAHRLGLVHDITDEESFDGAVDAMITTLLANGPRAMAAAKSLIDAVTDQPITDALLQETAGRIADIRVSDEGQEGLGAFLEKRKAAWVEG</sequence>
<dbReference type="EC" id="4.2.1.18" evidence="2"/>
<dbReference type="InterPro" id="IPR001753">
    <property type="entry name" value="Enoyl-CoA_hydra/iso"/>
</dbReference>
<evidence type="ECO:0000313" key="2">
    <source>
        <dbReference type="EMBL" id="MBB6211847.1"/>
    </source>
</evidence>
<evidence type="ECO:0000313" key="3">
    <source>
        <dbReference type="Proteomes" id="UP000544872"/>
    </source>
</evidence>
<dbReference type="InterPro" id="IPR029045">
    <property type="entry name" value="ClpP/crotonase-like_dom_sf"/>
</dbReference>
<proteinExistence type="inferred from homology"/>
<keyword evidence="3" id="KW-1185">Reference proteome</keyword>
<organism evidence="2 3">
    <name type="scientific">Novispirillum itersonii</name>
    <name type="common">Aquaspirillum itersonii</name>
    <dbReference type="NCBI Taxonomy" id="189"/>
    <lineage>
        <taxon>Bacteria</taxon>
        <taxon>Pseudomonadati</taxon>
        <taxon>Pseudomonadota</taxon>
        <taxon>Alphaproteobacteria</taxon>
        <taxon>Rhodospirillales</taxon>
        <taxon>Novispirillaceae</taxon>
        <taxon>Novispirillum</taxon>
    </lineage>
</organism>
<dbReference type="Gene3D" id="1.10.12.10">
    <property type="entry name" value="Lyase 2-enoyl-coa Hydratase, Chain A, domain 2"/>
    <property type="match status" value="1"/>
</dbReference>
<keyword evidence="2" id="KW-0456">Lyase</keyword>
<protein>
    <submittedName>
        <fullName evidence="2">Methylglutaconyl-CoA hydratase</fullName>
        <ecNumber evidence="2">4.2.1.18</ecNumber>
    </submittedName>
</protein>
<accession>A0A7X0DQ15</accession>
<dbReference type="SUPFAM" id="SSF52096">
    <property type="entry name" value="ClpP/crotonase"/>
    <property type="match status" value="1"/>
</dbReference>
<comment type="similarity">
    <text evidence="1">Belongs to the enoyl-CoA hydratase/isomerase family.</text>
</comment>
<comment type="caution">
    <text evidence="2">The sequence shown here is derived from an EMBL/GenBank/DDBJ whole genome shotgun (WGS) entry which is preliminary data.</text>
</comment>
<dbReference type="PANTHER" id="PTHR42964:SF1">
    <property type="entry name" value="POLYKETIDE BIOSYNTHESIS ENOYL-COA HYDRATASE PKSH-RELATED"/>
    <property type="match status" value="1"/>
</dbReference>
<dbReference type="EMBL" id="JACIIX010000014">
    <property type="protein sequence ID" value="MBB6211847.1"/>
    <property type="molecule type" value="Genomic_DNA"/>
</dbReference>
<dbReference type="AlphaFoldDB" id="A0A7X0DQ15"/>
<dbReference type="Gene3D" id="3.90.226.10">
    <property type="entry name" value="2-enoyl-CoA Hydratase, Chain A, domain 1"/>
    <property type="match status" value="1"/>
</dbReference>
<dbReference type="Proteomes" id="UP000544872">
    <property type="component" value="Unassembled WGS sequence"/>
</dbReference>
<dbReference type="GO" id="GO:0004490">
    <property type="term" value="F:methylglutaconyl-CoA hydratase activity"/>
    <property type="evidence" value="ECO:0007669"/>
    <property type="project" value="UniProtKB-EC"/>
</dbReference>
<dbReference type="InterPro" id="IPR051683">
    <property type="entry name" value="Enoyl-CoA_Hydratase/Isomerase"/>
</dbReference>
<dbReference type="PANTHER" id="PTHR42964">
    <property type="entry name" value="ENOYL-COA HYDRATASE"/>
    <property type="match status" value="1"/>
</dbReference>